<evidence type="ECO:0000313" key="3">
    <source>
        <dbReference type="Proteomes" id="UP000010808"/>
    </source>
</evidence>
<dbReference type="Pfam" id="PF18925">
    <property type="entry name" value="DUF5675"/>
    <property type="match status" value="1"/>
</dbReference>
<gene>
    <name evidence="2" type="ORF">DESAM_10231</name>
</gene>
<dbReference type="EMBL" id="FO203522">
    <property type="protein sequence ID" value="CCO22212.1"/>
    <property type="molecule type" value="Genomic_DNA"/>
</dbReference>
<feature type="domain" description="DUF5675" evidence="1">
    <location>
        <begin position="31"/>
        <end position="152"/>
    </location>
</feature>
<evidence type="ECO:0000259" key="1">
    <source>
        <dbReference type="Pfam" id="PF18925"/>
    </source>
</evidence>
<dbReference type="AlphaFoldDB" id="L0R7L5"/>
<dbReference type="eggNOG" id="ENOG5032CDB">
    <property type="taxonomic scope" value="Bacteria"/>
</dbReference>
<sequence length="163" mass="18493">MSGGFLLHSEHFRVLFFFSLTYSFYMMKIRLIRYESGDHGTFGHLIGSGVNLHVIELPWRNNRSNLSCIPIGIYRCELVRSPRFGVVYHVKNVPGRNHVLIHSGNYAGDTTLGYRTHSHGCILPGRKRGRLGDQKAILCSKAALSSFMSALNRQPFTLIIEDR</sequence>
<reference evidence="2 3" key="1">
    <citation type="submission" date="2012-10" db="EMBL/GenBank/DDBJ databases">
        <authorList>
            <person name="Genoscope - CEA"/>
        </authorList>
    </citation>
    <scope>NUCLEOTIDE SEQUENCE [LARGE SCALE GENOMIC DNA]</scope>
    <source>
        <strain evidence="3">AM13 / DSM 14728</strain>
    </source>
</reference>
<name>L0R7L5_9BACT</name>
<protein>
    <recommendedName>
        <fullName evidence="1">DUF5675 domain-containing protein</fullName>
    </recommendedName>
</protein>
<accession>L0R7L5</accession>
<dbReference type="STRING" id="1121451.DESAM_10231"/>
<evidence type="ECO:0000313" key="2">
    <source>
        <dbReference type="EMBL" id="CCO22212.1"/>
    </source>
</evidence>
<keyword evidence="3" id="KW-1185">Reference proteome</keyword>
<dbReference type="InterPro" id="IPR043732">
    <property type="entry name" value="DUF5675"/>
</dbReference>
<dbReference type="Proteomes" id="UP000010808">
    <property type="component" value="Chromosome"/>
</dbReference>
<dbReference type="HOGENOM" id="CLU_114144_2_0_7"/>
<dbReference type="KEGG" id="dhy:DESAM_10231"/>
<proteinExistence type="predicted"/>
<organism evidence="2 3">
    <name type="scientific">Maridesulfovibrio hydrothermalis AM13 = DSM 14728</name>
    <dbReference type="NCBI Taxonomy" id="1121451"/>
    <lineage>
        <taxon>Bacteria</taxon>
        <taxon>Pseudomonadati</taxon>
        <taxon>Thermodesulfobacteriota</taxon>
        <taxon>Desulfovibrionia</taxon>
        <taxon>Desulfovibrionales</taxon>
        <taxon>Desulfovibrionaceae</taxon>
        <taxon>Maridesulfovibrio</taxon>
    </lineage>
</organism>